<dbReference type="InterPro" id="IPR036866">
    <property type="entry name" value="RibonucZ/Hydroxyglut_hydro"/>
</dbReference>
<evidence type="ECO:0000256" key="4">
    <source>
        <dbReference type="ARBA" id="ARBA00022833"/>
    </source>
</evidence>
<gene>
    <name evidence="6" type="ORF">SAMN05421837_116102</name>
</gene>
<dbReference type="CDD" id="cd07742">
    <property type="entry name" value="metallo-hydrolase-like_MBL-fold"/>
    <property type="match status" value="1"/>
</dbReference>
<name>A0A1H5RIM7_9PSEU</name>
<reference evidence="7" key="1">
    <citation type="submission" date="2016-10" db="EMBL/GenBank/DDBJ databases">
        <authorList>
            <person name="Varghese N."/>
            <person name="Submissions S."/>
        </authorList>
    </citation>
    <scope>NUCLEOTIDE SEQUENCE [LARGE SCALE GENOMIC DNA]</scope>
    <source>
        <strain evidence="7">DSM 44654</strain>
    </source>
</reference>
<evidence type="ECO:0000256" key="2">
    <source>
        <dbReference type="ARBA" id="ARBA00022723"/>
    </source>
</evidence>
<feature type="domain" description="Metallo-beta-lactamase" evidence="5">
    <location>
        <begin position="28"/>
        <end position="257"/>
    </location>
</feature>
<evidence type="ECO:0000259" key="5">
    <source>
        <dbReference type="SMART" id="SM00849"/>
    </source>
</evidence>
<dbReference type="InterPro" id="IPR001279">
    <property type="entry name" value="Metallo-B-lactamas"/>
</dbReference>
<keyword evidence="2" id="KW-0479">Metal-binding</keyword>
<proteinExistence type="inferred from homology"/>
<evidence type="ECO:0000256" key="3">
    <source>
        <dbReference type="ARBA" id="ARBA00022801"/>
    </source>
</evidence>
<dbReference type="Pfam" id="PF00753">
    <property type="entry name" value="Lactamase_B"/>
    <property type="match status" value="1"/>
</dbReference>
<sequence length="267" mass="29352">MAAMKIHHLNCGSVRQIEAPGLPSAPAVNHCLLAETDHDGLVLVETGLGLDDVRDPAATLGGDWVTMAQPLLSEDETAIRQIARLGFAPDDVRHVVVTHLDVDHCGGLPDFPRARVHVLAAERDAALAEAPSFRYRPAHWAHGPAWETYEPPSGDDWFGFGSVRLRGVRADIRLIPLGGHTAGHAGVAVHDGSRWLLHCGDAYYYHRELEAAPLPHPVLDVVQTRSEVHHDLRLGTQARLRELVRRHGDEVTVFSAHDPWELARLRA</sequence>
<comment type="similarity">
    <text evidence="1">Belongs to the metallo-beta-lactamase superfamily.</text>
</comment>
<dbReference type="SMART" id="SM00849">
    <property type="entry name" value="Lactamase_B"/>
    <property type="match status" value="1"/>
</dbReference>
<dbReference type="PANTHER" id="PTHR42978:SF3">
    <property type="entry name" value="BLR3078 PROTEIN"/>
    <property type="match status" value="1"/>
</dbReference>
<dbReference type="AlphaFoldDB" id="A0A1H5RIM7"/>
<dbReference type="PANTHER" id="PTHR42978">
    <property type="entry name" value="QUORUM-QUENCHING LACTONASE YTNP-RELATED-RELATED"/>
    <property type="match status" value="1"/>
</dbReference>
<dbReference type="InterPro" id="IPR051013">
    <property type="entry name" value="MBL_superfamily_lactonases"/>
</dbReference>
<keyword evidence="7" id="KW-1185">Reference proteome</keyword>
<dbReference type="STRING" id="218821.SAMN05421837_116102"/>
<evidence type="ECO:0000313" key="7">
    <source>
        <dbReference type="Proteomes" id="UP000198878"/>
    </source>
</evidence>
<dbReference type="Gene3D" id="3.60.15.10">
    <property type="entry name" value="Ribonuclease Z/Hydroxyacylglutathione hydrolase-like"/>
    <property type="match status" value="1"/>
</dbReference>
<protein>
    <submittedName>
        <fullName evidence="6">Metallo-beta-lactamase superfamily protein</fullName>
    </submittedName>
</protein>
<dbReference type="GO" id="GO:0016787">
    <property type="term" value="F:hydrolase activity"/>
    <property type="evidence" value="ECO:0007669"/>
    <property type="project" value="UniProtKB-KW"/>
</dbReference>
<keyword evidence="3" id="KW-0378">Hydrolase</keyword>
<keyword evidence="4" id="KW-0862">Zinc</keyword>
<dbReference type="SUPFAM" id="SSF56281">
    <property type="entry name" value="Metallo-hydrolase/oxidoreductase"/>
    <property type="match status" value="1"/>
</dbReference>
<evidence type="ECO:0000313" key="6">
    <source>
        <dbReference type="EMBL" id="SEF37924.1"/>
    </source>
</evidence>
<organism evidence="6 7">
    <name type="scientific">Amycolatopsis pretoriensis</name>
    <dbReference type="NCBI Taxonomy" id="218821"/>
    <lineage>
        <taxon>Bacteria</taxon>
        <taxon>Bacillati</taxon>
        <taxon>Actinomycetota</taxon>
        <taxon>Actinomycetes</taxon>
        <taxon>Pseudonocardiales</taxon>
        <taxon>Pseudonocardiaceae</taxon>
        <taxon>Amycolatopsis</taxon>
    </lineage>
</organism>
<dbReference type="GO" id="GO:0046872">
    <property type="term" value="F:metal ion binding"/>
    <property type="evidence" value="ECO:0007669"/>
    <property type="project" value="UniProtKB-KW"/>
</dbReference>
<accession>A0A1H5RIM7</accession>
<dbReference type="EMBL" id="FNUJ01000016">
    <property type="protein sequence ID" value="SEF37924.1"/>
    <property type="molecule type" value="Genomic_DNA"/>
</dbReference>
<dbReference type="Proteomes" id="UP000198878">
    <property type="component" value="Unassembled WGS sequence"/>
</dbReference>
<evidence type="ECO:0000256" key="1">
    <source>
        <dbReference type="ARBA" id="ARBA00007749"/>
    </source>
</evidence>